<keyword evidence="3" id="KW-1185">Reference proteome</keyword>
<accession>A0AAF0DF16</accession>
<dbReference type="AlphaFoldDB" id="A0AAF0DF16"/>
<proteinExistence type="predicted"/>
<organism evidence="2 3">
    <name type="scientific">Emydomyces testavorans</name>
    <dbReference type="NCBI Taxonomy" id="2070801"/>
    <lineage>
        <taxon>Eukaryota</taxon>
        <taxon>Fungi</taxon>
        <taxon>Dikarya</taxon>
        <taxon>Ascomycota</taxon>
        <taxon>Pezizomycotina</taxon>
        <taxon>Eurotiomycetes</taxon>
        <taxon>Eurotiomycetidae</taxon>
        <taxon>Onygenales</taxon>
        <taxon>Nannizziopsiaceae</taxon>
        <taxon>Emydomyces</taxon>
    </lineage>
</organism>
<dbReference type="Gene3D" id="2.60.20.10">
    <property type="entry name" value="Crystallins"/>
    <property type="match status" value="1"/>
</dbReference>
<sequence>MKLPSLLVATTLAISPLASAWRVYFYNWENENPDGGYITEGGPGNPGSRCFSNVDPLNNKISSLRYYSDNPEGTTRCCLHLYDSPGCDNEFKVGPICRDQFVNLHNIGIDNDISSYKTECYRI</sequence>
<keyword evidence="1" id="KW-0732">Signal</keyword>
<evidence type="ECO:0000313" key="2">
    <source>
        <dbReference type="EMBL" id="WEW57003.1"/>
    </source>
</evidence>
<gene>
    <name evidence="2" type="ORF">PRK78_002462</name>
</gene>
<name>A0AAF0DF16_9EURO</name>
<evidence type="ECO:0000313" key="3">
    <source>
        <dbReference type="Proteomes" id="UP001219355"/>
    </source>
</evidence>
<dbReference type="EMBL" id="CP120628">
    <property type="protein sequence ID" value="WEW57003.1"/>
    <property type="molecule type" value="Genomic_DNA"/>
</dbReference>
<reference evidence="2" key="1">
    <citation type="submission" date="2023-03" db="EMBL/GenBank/DDBJ databases">
        <title>Emydomyces testavorans Genome Sequence.</title>
        <authorList>
            <person name="Hoyer L."/>
        </authorList>
    </citation>
    <scope>NUCLEOTIDE SEQUENCE</scope>
    <source>
        <strain evidence="2">16-2883</strain>
    </source>
</reference>
<evidence type="ECO:0000256" key="1">
    <source>
        <dbReference type="SAM" id="SignalP"/>
    </source>
</evidence>
<feature type="signal peptide" evidence="1">
    <location>
        <begin position="1"/>
        <end position="20"/>
    </location>
</feature>
<protein>
    <submittedName>
        <fullName evidence="2">Uncharacterized protein</fullName>
    </submittedName>
</protein>
<feature type="chain" id="PRO_5042010748" evidence="1">
    <location>
        <begin position="21"/>
        <end position="123"/>
    </location>
</feature>
<dbReference type="Proteomes" id="UP001219355">
    <property type="component" value="Chromosome 2"/>
</dbReference>